<evidence type="ECO:0000313" key="1">
    <source>
        <dbReference type="EMBL" id="TBW50793.1"/>
    </source>
</evidence>
<gene>
    <name evidence="1" type="ORF">EZI54_17980</name>
</gene>
<accession>A0ABY1ZGD9</accession>
<dbReference type="Pfam" id="PF16156">
    <property type="entry name" value="DUF4864"/>
    <property type="match status" value="1"/>
</dbReference>
<evidence type="ECO:0000313" key="2">
    <source>
        <dbReference type="Proteomes" id="UP000313645"/>
    </source>
</evidence>
<dbReference type="EMBL" id="SJDL01000033">
    <property type="protein sequence ID" value="TBW50793.1"/>
    <property type="molecule type" value="Genomic_DNA"/>
</dbReference>
<dbReference type="InterPro" id="IPR032347">
    <property type="entry name" value="DUF4864"/>
</dbReference>
<reference evidence="1 2" key="1">
    <citation type="submission" date="2019-02" db="EMBL/GenBank/DDBJ databases">
        <title>Marinobacter halodurans sp. nov., a marine bacterium isolated from sea tidal flat.</title>
        <authorList>
            <person name="Yoo Y."/>
            <person name="Lee D.W."/>
            <person name="Kim B.S."/>
            <person name="Kim J.-J."/>
        </authorList>
    </citation>
    <scope>NUCLEOTIDE SEQUENCE [LARGE SCALE GENOMIC DNA]</scope>
    <source>
        <strain evidence="1 2">YJ-S3-2</strain>
    </source>
</reference>
<organism evidence="1 2">
    <name type="scientific">Marinobacter halodurans</name>
    <dbReference type="NCBI Taxonomy" id="2528979"/>
    <lineage>
        <taxon>Bacteria</taxon>
        <taxon>Pseudomonadati</taxon>
        <taxon>Pseudomonadota</taxon>
        <taxon>Gammaproteobacteria</taxon>
        <taxon>Pseudomonadales</taxon>
        <taxon>Marinobacteraceae</taxon>
        <taxon>Marinobacter</taxon>
    </lineage>
</organism>
<protein>
    <submittedName>
        <fullName evidence="1">DUF4864 domain-containing protein</fullName>
    </submittedName>
</protein>
<dbReference type="Proteomes" id="UP000313645">
    <property type="component" value="Unassembled WGS sequence"/>
</dbReference>
<name>A0ABY1ZGD9_9GAMM</name>
<proteinExistence type="predicted"/>
<keyword evidence="2" id="KW-1185">Reference proteome</keyword>
<sequence length="128" mass="14409">MVLASGPVAVRADGAPEQDSLERVIRAQLQAFSRDDDEEAFSFASPAIQRGFSSPRAFGDMVRERYPEVYNATTVRFREQVPHPGFVVQRVQLRDPNGLYWDAYYRMERRDGGWCIGGVVLERVAGGI</sequence>
<comment type="caution">
    <text evidence="1">The sequence shown here is derived from an EMBL/GenBank/DDBJ whole genome shotgun (WGS) entry which is preliminary data.</text>
</comment>